<dbReference type="KEGG" id="asr:WL1483_2276"/>
<dbReference type="OrthoDB" id="5620712at2"/>
<dbReference type="STRING" id="652.WL1483_2276"/>
<proteinExistence type="predicted"/>
<feature type="domain" description="YscD-like Bon-like" evidence="2">
    <location>
        <begin position="157"/>
        <end position="214"/>
    </location>
</feature>
<dbReference type="Gene3D" id="2.60.200.20">
    <property type="match status" value="1"/>
</dbReference>
<feature type="transmembrane region" description="Helical" evidence="1">
    <location>
        <begin position="124"/>
        <end position="146"/>
    </location>
</feature>
<dbReference type="Gene3D" id="3.30.70.1770">
    <property type="match status" value="1"/>
</dbReference>
<dbReference type="Gene3D" id="3.30.1340.30">
    <property type="match status" value="2"/>
</dbReference>
<dbReference type="InterPro" id="IPR053946">
    <property type="entry name" value="YscD_ppl_3rd"/>
</dbReference>
<dbReference type="SMR" id="A0A0S2SJ15"/>
<dbReference type="InterPro" id="IPR008984">
    <property type="entry name" value="SMAD_FHA_dom_sf"/>
</dbReference>
<evidence type="ECO:0000259" key="6">
    <source>
        <dbReference type="Pfam" id="PF23893"/>
    </source>
</evidence>
<dbReference type="Pfam" id="PF23893">
    <property type="entry name" value="Y4YQ_C"/>
    <property type="match status" value="1"/>
</dbReference>
<dbReference type="Pfam" id="PF16697">
    <property type="entry name" value="Yop-YscD_cpl"/>
    <property type="match status" value="1"/>
</dbReference>
<evidence type="ECO:0000259" key="2">
    <source>
        <dbReference type="Pfam" id="PF16693"/>
    </source>
</evidence>
<evidence type="ECO:0000259" key="3">
    <source>
        <dbReference type="Pfam" id="PF16697"/>
    </source>
</evidence>
<evidence type="ECO:0000313" key="7">
    <source>
        <dbReference type="EMBL" id="ALP41695.1"/>
    </source>
</evidence>
<feature type="domain" description="YscD/Y4YQ C-terminal" evidence="6">
    <location>
        <begin position="358"/>
        <end position="408"/>
    </location>
</feature>
<dbReference type="Pfam" id="PF21937">
    <property type="entry name" value="Yop-YscD_ppl_2nd"/>
    <property type="match status" value="1"/>
</dbReference>
<accession>A0A0S2SJ15</accession>
<dbReference type="InterPro" id="IPR032034">
    <property type="entry name" value="YscD_ppl_1st"/>
</dbReference>
<dbReference type="InterPro" id="IPR053947">
    <property type="entry name" value="YscD_ppl__2nd"/>
</dbReference>
<keyword evidence="1" id="KW-0472">Membrane</keyword>
<dbReference type="RefSeq" id="WP_050666207.1">
    <property type="nucleotide sequence ID" value="NZ_CDDB01000047.1"/>
</dbReference>
<dbReference type="InterPro" id="IPR057770">
    <property type="entry name" value="YscD/Y4YQ_C"/>
</dbReference>
<dbReference type="InterPro" id="IPR012843">
    <property type="entry name" value="YscD"/>
</dbReference>
<sequence>MNWLCRFYRGVHSGVEVTLPQGRCVIGSDPLQADMVLVDEGIAPSHLVLQVDEQGVRLLEASTELLQEGKGVAIGDYLQAGLRLEAGSLLWSFCAEGQTLPAVLNEPTRVVAPVTTPRRSRAGLLLGIASLAVLALLVGLLGMGWWQENEGREQLAEQEVRRLLKQPAYEGVSLTRTEGGSWLLSGYIKDNRQRLALQEMVERHALVARLELRSMEEIRQGAEFILQRQGLGAIKVTAGKEGGWLRLTGALAQESDAFTGVEELLRREVPGLLGIENRVNVAGSHRKRLDTLLEEHGLKQLAVRERGDRIELRGDLDEAQLILFTQLQQAFRREFGARPQLELVGIGSKSRQDDLTFEVKAISLGKVPYVVLANNQRYPVGAATGDGIRILAIRRDAVVVRKGQQEFVIRVGGGLAHDSFGGATAQR</sequence>
<reference evidence="7 8" key="2">
    <citation type="journal article" date="2016" name="Genome Announc.">
        <title>Complete Genome Sequence of the Highly Virulent Aeromonas schubertii Strain WL1483, Isolated from Diseased Snakehead Fish (Channa argus) in China.</title>
        <authorList>
            <person name="Liu L."/>
            <person name="Li N."/>
            <person name="Zhang D."/>
            <person name="Fu X."/>
            <person name="Shi C."/>
            <person name="Lin Q."/>
            <person name="Hao G."/>
        </authorList>
    </citation>
    <scope>NUCLEOTIDE SEQUENCE [LARGE SCALE GENOMIC DNA]</scope>
    <source>
        <strain evidence="7 8">WL1483</strain>
    </source>
</reference>
<keyword evidence="1" id="KW-1133">Transmembrane helix</keyword>
<reference evidence="8" key="1">
    <citation type="submission" date="2015-10" db="EMBL/GenBank/DDBJ databases">
        <title>Complete Genome Sequence of Aeromonas schubertii strain WL1483.</title>
        <authorList>
            <person name="Liu L."/>
        </authorList>
    </citation>
    <scope>NUCLEOTIDE SEQUENCE [LARGE SCALE GENOMIC DNA]</scope>
    <source>
        <strain evidence="8">WL1483</strain>
    </source>
</reference>
<evidence type="ECO:0000313" key="8">
    <source>
        <dbReference type="Proteomes" id="UP000058114"/>
    </source>
</evidence>
<dbReference type="Proteomes" id="UP000058114">
    <property type="component" value="Chromosome"/>
</dbReference>
<evidence type="ECO:0000259" key="5">
    <source>
        <dbReference type="Pfam" id="PF21937"/>
    </source>
</evidence>
<dbReference type="Pfam" id="PF21934">
    <property type="entry name" value="Yop-YscD_ppl_3rd"/>
    <property type="match status" value="1"/>
</dbReference>
<organism evidence="7 8">
    <name type="scientific">Aeromonas schubertii</name>
    <dbReference type="NCBI Taxonomy" id="652"/>
    <lineage>
        <taxon>Bacteria</taxon>
        <taxon>Pseudomonadati</taxon>
        <taxon>Pseudomonadota</taxon>
        <taxon>Gammaproteobacteria</taxon>
        <taxon>Aeromonadales</taxon>
        <taxon>Aeromonadaceae</taxon>
        <taxon>Aeromonas</taxon>
    </lineage>
</organism>
<feature type="domain" description="YscD-like Bon-like" evidence="5">
    <location>
        <begin position="215"/>
        <end position="280"/>
    </location>
</feature>
<gene>
    <name evidence="7" type="primary">yscD</name>
    <name evidence="7" type="ORF">WL1483_2276</name>
</gene>
<name>A0A0S2SJ15_9GAMM</name>
<dbReference type="SUPFAM" id="SSF49879">
    <property type="entry name" value="SMAD/FHA domain"/>
    <property type="match status" value="1"/>
</dbReference>
<dbReference type="Pfam" id="PF16693">
    <property type="entry name" value="Yop-YscD_ppl_1st"/>
    <property type="match status" value="1"/>
</dbReference>
<dbReference type="InterPro" id="IPR032030">
    <property type="entry name" value="YscD_cytoplasmic_dom"/>
</dbReference>
<dbReference type="PATRIC" id="fig|652.5.peg.1929"/>
<dbReference type="NCBIfam" id="TIGR02500">
    <property type="entry name" value="type_III_yscD"/>
    <property type="match status" value="1"/>
</dbReference>
<protein>
    <submittedName>
        <fullName evidence="7">Type III secretion apparatus protein, YscD/HrpQ family</fullName>
    </submittedName>
</protein>
<keyword evidence="1" id="KW-0812">Transmembrane</keyword>
<evidence type="ECO:0000259" key="4">
    <source>
        <dbReference type="Pfam" id="PF21934"/>
    </source>
</evidence>
<dbReference type="AlphaFoldDB" id="A0A0S2SJ15"/>
<dbReference type="EMBL" id="CP013067">
    <property type="protein sequence ID" value="ALP41695.1"/>
    <property type="molecule type" value="Genomic_DNA"/>
</dbReference>
<feature type="domain" description="YscD cytoplasmic" evidence="3">
    <location>
        <begin position="6"/>
        <end position="96"/>
    </location>
</feature>
<evidence type="ECO:0000256" key="1">
    <source>
        <dbReference type="SAM" id="Phobius"/>
    </source>
</evidence>
<feature type="domain" description="YscD-like Bon-like" evidence="4">
    <location>
        <begin position="285"/>
        <end position="343"/>
    </location>
</feature>